<dbReference type="EMBL" id="LXLT01000041">
    <property type="protein sequence ID" value="OFD77546.1"/>
    <property type="molecule type" value="Genomic_DNA"/>
</dbReference>
<comment type="caution">
    <text evidence="1">The sequence shown here is derived from an EMBL/GenBank/DDBJ whole genome shotgun (WGS) entry which is preliminary data.</text>
</comment>
<reference evidence="1 2" key="1">
    <citation type="submission" date="2016-05" db="EMBL/GenBank/DDBJ databases">
        <title>Bacillus thuringiensis and Bacillus weihenstephanensis as novel biocontrol agents of wilt causing Verticillium species.</title>
        <authorList>
            <person name="Hollensteiner J."/>
            <person name="Wemheuer F."/>
            <person name="Harting R."/>
            <person name="Kolarzyk A."/>
            <person name="Diaz-Valerio S."/>
            <person name="Poehlein A."/>
            <person name="Brzuszkiewicz E."/>
            <person name="Nesemann K."/>
            <person name="Braus-Stromeyer S."/>
            <person name="Braus G."/>
            <person name="Daniel R."/>
            <person name="Liesegang H."/>
        </authorList>
    </citation>
    <scope>NUCLEOTIDE SEQUENCE [LARGE SCALE GENOMIC DNA]</scope>
    <source>
        <strain evidence="1 2">GOE8</strain>
    </source>
</reference>
<accession>A0A1E8B5T6</accession>
<protein>
    <submittedName>
        <fullName evidence="1">Uncharacterized protein</fullName>
    </submittedName>
</protein>
<dbReference type="RefSeq" id="WP_070143918.1">
    <property type="nucleotide sequence ID" value="NZ_CP035958.1"/>
</dbReference>
<dbReference type="PATRIC" id="fig|86662.25.peg.3192"/>
<proteinExistence type="predicted"/>
<organism evidence="1 2">
    <name type="scientific">Bacillus mycoides</name>
    <dbReference type="NCBI Taxonomy" id="1405"/>
    <lineage>
        <taxon>Bacteria</taxon>
        <taxon>Bacillati</taxon>
        <taxon>Bacillota</taxon>
        <taxon>Bacilli</taxon>
        <taxon>Bacillales</taxon>
        <taxon>Bacillaceae</taxon>
        <taxon>Bacillus</taxon>
        <taxon>Bacillus cereus group</taxon>
    </lineage>
</organism>
<dbReference type="Proteomes" id="UP000175706">
    <property type="component" value="Unassembled WGS sequence"/>
</dbReference>
<name>A0A1E8B5T6_BACMY</name>
<sequence>MIFPSNINTSYEYSIIEIQCLPCISTVPDFYDNFVLICSTYLNKNDKAHGHTTFEIQSIKELSYNNPNVKNAKKFVYQGGSLKINDFVTITQAESDYDTKFIARLSYQYHSDQEREYIQEQDLLLFSISEGPKGQLSNIPYLYLPPDFKKYIEYYQAKHDSEVLHTAYSILEHFIKEHDCSESFINQFEILKEKQKNKSLILYDSFLRNQYKKI</sequence>
<evidence type="ECO:0000313" key="1">
    <source>
        <dbReference type="EMBL" id="OFD77546.1"/>
    </source>
</evidence>
<gene>
    <name evidence="1" type="ORF">BWGOE8_31280</name>
</gene>
<dbReference type="AlphaFoldDB" id="A0A1E8B5T6"/>
<evidence type="ECO:0000313" key="2">
    <source>
        <dbReference type="Proteomes" id="UP000175706"/>
    </source>
</evidence>